<sequence length="33" mass="4071">MSLKRTMRPKMRRKRATQPLARRRRFAPMVVFP</sequence>
<organism evidence="2">
    <name type="scientific">Arundo donax</name>
    <name type="common">Giant reed</name>
    <name type="synonym">Donax arundinaceus</name>
    <dbReference type="NCBI Taxonomy" id="35708"/>
    <lineage>
        <taxon>Eukaryota</taxon>
        <taxon>Viridiplantae</taxon>
        <taxon>Streptophyta</taxon>
        <taxon>Embryophyta</taxon>
        <taxon>Tracheophyta</taxon>
        <taxon>Spermatophyta</taxon>
        <taxon>Magnoliopsida</taxon>
        <taxon>Liliopsida</taxon>
        <taxon>Poales</taxon>
        <taxon>Poaceae</taxon>
        <taxon>PACMAD clade</taxon>
        <taxon>Arundinoideae</taxon>
        <taxon>Arundineae</taxon>
        <taxon>Arundo</taxon>
    </lineage>
</organism>
<feature type="region of interest" description="Disordered" evidence="1">
    <location>
        <begin position="1"/>
        <end position="23"/>
    </location>
</feature>
<reference evidence="2" key="1">
    <citation type="submission" date="2014-09" db="EMBL/GenBank/DDBJ databases">
        <authorList>
            <person name="Magalhaes I.L.F."/>
            <person name="Oliveira U."/>
            <person name="Santos F.R."/>
            <person name="Vidigal T.H.D.A."/>
            <person name="Brescovit A.D."/>
            <person name="Santos A.J."/>
        </authorList>
    </citation>
    <scope>NUCLEOTIDE SEQUENCE</scope>
    <source>
        <tissue evidence="2">Shoot tissue taken approximately 20 cm above the soil surface</tissue>
    </source>
</reference>
<dbReference type="AlphaFoldDB" id="A0A0A8Y5R0"/>
<evidence type="ECO:0000256" key="1">
    <source>
        <dbReference type="SAM" id="MobiDB-lite"/>
    </source>
</evidence>
<evidence type="ECO:0000313" key="2">
    <source>
        <dbReference type="EMBL" id="JAD20318.1"/>
    </source>
</evidence>
<name>A0A0A8Y5R0_ARUDO</name>
<accession>A0A0A8Y5R0</accession>
<reference evidence="2" key="2">
    <citation type="journal article" date="2015" name="Data Brief">
        <title>Shoot transcriptome of the giant reed, Arundo donax.</title>
        <authorList>
            <person name="Barrero R.A."/>
            <person name="Guerrero F.D."/>
            <person name="Moolhuijzen P."/>
            <person name="Goolsby J.A."/>
            <person name="Tidwell J."/>
            <person name="Bellgard S.E."/>
            <person name="Bellgard M.I."/>
        </authorList>
    </citation>
    <scope>NUCLEOTIDE SEQUENCE</scope>
    <source>
        <tissue evidence="2">Shoot tissue taken approximately 20 cm above the soil surface</tissue>
    </source>
</reference>
<dbReference type="EMBL" id="GBRH01277577">
    <property type="protein sequence ID" value="JAD20318.1"/>
    <property type="molecule type" value="Transcribed_RNA"/>
</dbReference>
<protein>
    <submittedName>
        <fullName evidence="2">Uncharacterized protein</fullName>
    </submittedName>
</protein>
<proteinExistence type="predicted"/>